<feature type="transmembrane region" description="Helical" evidence="6">
    <location>
        <begin position="85"/>
        <end position="105"/>
    </location>
</feature>
<feature type="transmembrane region" description="Helical" evidence="6">
    <location>
        <begin position="251"/>
        <end position="270"/>
    </location>
</feature>
<accession>A0A4R7CB83</accession>
<evidence type="ECO:0000256" key="5">
    <source>
        <dbReference type="ARBA" id="ARBA00023136"/>
    </source>
</evidence>
<sequence length="342" mass="37189">MATLRRSARPRREPCGIDITSGLPWCGWAMNANDHSRETPRPAHNGRRTFLVAAWMTGTLLSFCVSAISVRALSRTLGIFEFLSLRSLIGVGLVVAIAMYLPGGLRRLTIRRPRLQLVRNSIHWVGQAAWAYGVTLLPLAMVFSLEFTAPIWLAVLAVPFLGERLTTARIGAVVLGIAGILIVLRPGFVPLGLPSIAVLFSAFAFAITAICTKRLTATEGTFAILFWMNVIQLPLNLALSSPDMIFRIEPGQWLAVIGIGVSGVSSHLCLIQAYRHGDATAVVPFDFLRVPLIALVGWQFYGEALDVYVFLGAIVVIAGITWMLISETRRPYRPPGGTSGSP</sequence>
<dbReference type="GO" id="GO:0016020">
    <property type="term" value="C:membrane"/>
    <property type="evidence" value="ECO:0007669"/>
    <property type="project" value="UniProtKB-SubCell"/>
</dbReference>
<feature type="transmembrane region" description="Helical" evidence="6">
    <location>
        <begin position="168"/>
        <end position="185"/>
    </location>
</feature>
<comment type="caution">
    <text evidence="8">The sequence shown here is derived from an EMBL/GenBank/DDBJ whole genome shotgun (WGS) entry which is preliminary data.</text>
</comment>
<dbReference type="InterPro" id="IPR037185">
    <property type="entry name" value="EmrE-like"/>
</dbReference>
<reference evidence="8 9" key="1">
    <citation type="submission" date="2019-03" db="EMBL/GenBank/DDBJ databases">
        <title>Genomic Encyclopedia of Type Strains, Phase IV (KMG-IV): sequencing the most valuable type-strain genomes for metagenomic binning, comparative biology and taxonomic classification.</title>
        <authorList>
            <person name="Goeker M."/>
        </authorList>
    </citation>
    <scope>NUCLEOTIDE SEQUENCE [LARGE SCALE GENOMIC DNA]</scope>
    <source>
        <strain evidence="8 9">DSM 25903</strain>
    </source>
</reference>
<evidence type="ECO:0000256" key="1">
    <source>
        <dbReference type="ARBA" id="ARBA00004141"/>
    </source>
</evidence>
<evidence type="ECO:0000256" key="6">
    <source>
        <dbReference type="SAM" id="Phobius"/>
    </source>
</evidence>
<proteinExistence type="inferred from homology"/>
<evidence type="ECO:0000256" key="3">
    <source>
        <dbReference type="ARBA" id="ARBA00022692"/>
    </source>
</evidence>
<dbReference type="PANTHER" id="PTHR22911">
    <property type="entry name" value="ACYL-MALONYL CONDENSING ENZYME-RELATED"/>
    <property type="match status" value="1"/>
</dbReference>
<name>A0A4R7CB83_9HYPH</name>
<feature type="transmembrane region" description="Helical" evidence="6">
    <location>
        <begin position="222"/>
        <end position="239"/>
    </location>
</feature>
<protein>
    <submittedName>
        <fullName evidence="8">Drug/metabolite transporter (DMT)-like permease</fullName>
    </submittedName>
</protein>
<feature type="transmembrane region" description="Helical" evidence="6">
    <location>
        <begin position="50"/>
        <end position="73"/>
    </location>
</feature>
<dbReference type="Pfam" id="PF00892">
    <property type="entry name" value="EamA"/>
    <property type="match status" value="2"/>
</dbReference>
<comment type="similarity">
    <text evidence="2">Belongs to the drug/metabolite transporter (DMT) superfamily. 10 TMS drug/metabolite exporter (DME) (TC 2.A.7.3) family.</text>
</comment>
<evidence type="ECO:0000313" key="9">
    <source>
        <dbReference type="Proteomes" id="UP000295122"/>
    </source>
</evidence>
<keyword evidence="3 6" id="KW-0812">Transmembrane</keyword>
<keyword evidence="5 6" id="KW-0472">Membrane</keyword>
<dbReference type="AlphaFoldDB" id="A0A4R7CB83"/>
<keyword evidence="9" id="KW-1185">Reference proteome</keyword>
<comment type="subcellular location">
    <subcellularLocation>
        <location evidence="1">Membrane</location>
        <topology evidence="1">Multi-pass membrane protein</topology>
    </subcellularLocation>
</comment>
<feature type="transmembrane region" description="Helical" evidence="6">
    <location>
        <begin position="307"/>
        <end position="325"/>
    </location>
</feature>
<evidence type="ECO:0000256" key="2">
    <source>
        <dbReference type="ARBA" id="ARBA00009853"/>
    </source>
</evidence>
<evidence type="ECO:0000256" key="4">
    <source>
        <dbReference type="ARBA" id="ARBA00022989"/>
    </source>
</evidence>
<feature type="domain" description="EamA" evidence="7">
    <location>
        <begin position="196"/>
        <end position="324"/>
    </location>
</feature>
<feature type="domain" description="EamA" evidence="7">
    <location>
        <begin position="54"/>
        <end position="184"/>
    </location>
</feature>
<dbReference type="EMBL" id="SNZR01000011">
    <property type="protein sequence ID" value="TDR94685.1"/>
    <property type="molecule type" value="Genomic_DNA"/>
</dbReference>
<feature type="transmembrane region" description="Helical" evidence="6">
    <location>
        <begin position="191"/>
        <end position="210"/>
    </location>
</feature>
<dbReference type="SUPFAM" id="SSF103481">
    <property type="entry name" value="Multidrug resistance efflux transporter EmrE"/>
    <property type="match status" value="2"/>
</dbReference>
<organism evidence="8 9">
    <name type="scientific">Enterovirga rhinocerotis</name>
    <dbReference type="NCBI Taxonomy" id="1339210"/>
    <lineage>
        <taxon>Bacteria</taxon>
        <taxon>Pseudomonadati</taxon>
        <taxon>Pseudomonadota</taxon>
        <taxon>Alphaproteobacteria</taxon>
        <taxon>Hyphomicrobiales</taxon>
        <taxon>Methylobacteriaceae</taxon>
        <taxon>Enterovirga</taxon>
    </lineage>
</organism>
<dbReference type="InterPro" id="IPR000620">
    <property type="entry name" value="EamA_dom"/>
</dbReference>
<gene>
    <name evidence="8" type="ORF">EV668_1973</name>
</gene>
<dbReference type="PANTHER" id="PTHR22911:SF6">
    <property type="entry name" value="SOLUTE CARRIER FAMILY 35 MEMBER G1"/>
    <property type="match status" value="1"/>
</dbReference>
<dbReference type="Gene3D" id="1.10.3730.20">
    <property type="match status" value="1"/>
</dbReference>
<dbReference type="Proteomes" id="UP000295122">
    <property type="component" value="Unassembled WGS sequence"/>
</dbReference>
<keyword evidence="4 6" id="KW-1133">Transmembrane helix</keyword>
<evidence type="ECO:0000313" key="8">
    <source>
        <dbReference type="EMBL" id="TDR94685.1"/>
    </source>
</evidence>
<evidence type="ECO:0000259" key="7">
    <source>
        <dbReference type="Pfam" id="PF00892"/>
    </source>
</evidence>